<gene>
    <name evidence="4" type="ORF">GTHE00462_LOCUS36627</name>
</gene>
<evidence type="ECO:0000259" key="3">
    <source>
        <dbReference type="PROSITE" id="PS50106"/>
    </source>
</evidence>
<reference evidence="4" key="1">
    <citation type="submission" date="2021-01" db="EMBL/GenBank/DDBJ databases">
        <authorList>
            <person name="Corre E."/>
            <person name="Pelletier E."/>
            <person name="Niang G."/>
            <person name="Scheremetjew M."/>
            <person name="Finn R."/>
            <person name="Kale V."/>
            <person name="Holt S."/>
            <person name="Cochrane G."/>
            <person name="Meng A."/>
            <person name="Brown T."/>
            <person name="Cohen L."/>
        </authorList>
    </citation>
    <scope>NUCLEOTIDE SEQUENCE</scope>
    <source>
        <strain evidence="4">CCMP 2712</strain>
    </source>
</reference>
<dbReference type="InterPro" id="IPR035892">
    <property type="entry name" value="C2_domain_sf"/>
</dbReference>
<dbReference type="EMBL" id="HBKN01046937">
    <property type="protein sequence ID" value="CAE2336736.1"/>
    <property type="molecule type" value="Transcribed_RNA"/>
</dbReference>
<protein>
    <recommendedName>
        <fullName evidence="3">PDZ domain-containing protein</fullName>
    </recommendedName>
</protein>
<dbReference type="Gene3D" id="2.30.42.10">
    <property type="match status" value="1"/>
</dbReference>
<dbReference type="InterPro" id="IPR001478">
    <property type="entry name" value="PDZ"/>
</dbReference>
<proteinExistence type="predicted"/>
<accession>A0A7S4PJ13</accession>
<dbReference type="SUPFAM" id="SSF50156">
    <property type="entry name" value="PDZ domain-like"/>
    <property type="match status" value="1"/>
</dbReference>
<evidence type="ECO:0000256" key="2">
    <source>
        <dbReference type="SAM" id="MobiDB-lite"/>
    </source>
</evidence>
<feature type="domain" description="PDZ" evidence="3">
    <location>
        <begin position="42"/>
        <end position="89"/>
    </location>
</feature>
<organism evidence="4">
    <name type="scientific">Guillardia theta</name>
    <name type="common">Cryptophyte</name>
    <name type="synonym">Cryptomonas phi</name>
    <dbReference type="NCBI Taxonomy" id="55529"/>
    <lineage>
        <taxon>Eukaryota</taxon>
        <taxon>Cryptophyceae</taxon>
        <taxon>Pyrenomonadales</taxon>
        <taxon>Geminigeraceae</taxon>
        <taxon>Guillardia</taxon>
    </lineage>
</organism>
<evidence type="ECO:0000313" key="4">
    <source>
        <dbReference type="EMBL" id="CAE2336736.1"/>
    </source>
</evidence>
<sequence>MSYESSVKENRTNMQRFPVYWQDRFREQEDDDFFTPRYAKSIGIGLYGCFIDILVPGSPAFFCEKLQKGDEIIAVNSLSANHETISTLILSCESQTINLTVRKVITHEIVEVELCCLPRKQVEEVARLYDLLSRLKDEYEEAPRASEDSQLESQSGPLPQKIIDAVSNMLKAQYAKEAKLQTFFQNLYAELRFLLGHAYSQIDHLEGRKADLEQFDSVTTKLSITESQLIASEQEVRRLKSDLHNRTEDRDNTELAEKTNELAQSYEKNLQLEFDVRELQARLQVLDKEKKNLTVQLQSRVDELEQLKDVLRHAEEHALKLKNNLDVKFEECDKLRDEIFELRSKHVENESQSLSRISTLEAEKQRSNEEVRSLSTMLQAHNDNLQHQQKQIEALERDIVQYKQNEKRLKFRRGDCIQVKVMSLECLPSSFQDMETYVMISLDGRNQVHHTSRRPGQTINYEEEFLCELNEDSTELVIMTYSGKPSVAAELLGTTVINLDSADFGHTKELTKKIQINSDEFLKNENDDSSTITLRVHKFNQYKAKKDYKEDDLKTLKEDLANAQEQMASMRREYAAQLSNIQEDHRATLEQERRYFQDQLQEKAAIMNDLEEKIKMFELENQSDKEDMKNLLRAQNEELSGARRRLKEYESKEQEDQALRQSEGADRLNEVQKMKEELEFAYKIIERLESESSTSRNEASAHKGMSDYVDLNQVENLKRSNSELERTNQILRNQLEHVGSASDEAQSLKIDNHRLQSSLVSVTQDLQEARTKLMEYQRKSRDSFDNLDLRFQQYQSSPTREDRAERDNMQKEILRLQGINQTLMLQLENLGSRYTVTSTGVVKKPAASPMTSRYIEGTVGLYFDEQPPFPVIAINELQDSQGLSDSLMVHTGDELCEIDGVPIDRVPPGRLHMHLRGDLWSNVLLKLRSSRSGQLYYFKARRNIQVGAHSESGGNPLSSSYNQVGLI</sequence>
<name>A0A7S4PJ13_GUITH</name>
<dbReference type="AlphaFoldDB" id="A0A7S4PJ13"/>
<evidence type="ECO:0000256" key="1">
    <source>
        <dbReference type="SAM" id="Coils"/>
    </source>
</evidence>
<feature type="compositionally biased region" description="Basic and acidic residues" evidence="2">
    <location>
        <begin position="647"/>
        <end position="668"/>
    </location>
</feature>
<keyword evidence="1" id="KW-0175">Coiled coil</keyword>
<dbReference type="SUPFAM" id="SSF49562">
    <property type="entry name" value="C2 domain (Calcium/lipid-binding domain, CaLB)"/>
    <property type="match status" value="1"/>
</dbReference>
<dbReference type="PROSITE" id="PS50106">
    <property type="entry name" value="PDZ"/>
    <property type="match status" value="1"/>
</dbReference>
<feature type="coiled-coil region" evidence="1">
    <location>
        <begin position="269"/>
        <end position="412"/>
    </location>
</feature>
<feature type="region of interest" description="Disordered" evidence="2">
    <location>
        <begin position="643"/>
        <end position="668"/>
    </location>
</feature>
<dbReference type="InterPro" id="IPR036034">
    <property type="entry name" value="PDZ_sf"/>
</dbReference>